<name>A0A096C1T0_9BACT</name>
<accession>A0A096C1T0</accession>
<dbReference type="EMBL" id="JRNU01000152">
    <property type="protein sequence ID" value="KGF48957.1"/>
    <property type="molecule type" value="Genomic_DNA"/>
</dbReference>
<proteinExistence type="predicted"/>
<protein>
    <recommendedName>
        <fullName evidence="4">Lipoprotein</fullName>
    </recommendedName>
</protein>
<feature type="chain" id="PRO_5001918518" description="Lipoprotein" evidence="1">
    <location>
        <begin position="22"/>
        <end position="137"/>
    </location>
</feature>
<keyword evidence="1" id="KW-0732">Signal</keyword>
<sequence length="137" mass="16127">MKKFCLIITSLLFLVSCLLSCDDISQEPRVKQEYLSFTAKGGKQNVEVVLKRYSWKFCGLLDPERNYVMIDSEKIENEVLENGVQRIHYDWITFLISKDKKNIEVIVDKNYTKKTRLIVFDGFGERVDFNFRVFQAP</sequence>
<reference evidence="2 3" key="1">
    <citation type="submission" date="2014-07" db="EMBL/GenBank/DDBJ databases">
        <authorList>
            <person name="McCorrison J."/>
            <person name="Sanka R."/>
            <person name="Torralba M."/>
            <person name="Gillis M."/>
            <person name="Haft D.H."/>
            <person name="Methe B."/>
            <person name="Sutton G."/>
            <person name="Nelson K.E."/>
        </authorList>
    </citation>
    <scope>NUCLEOTIDE SEQUENCE [LARGE SCALE GENOMIC DNA]</scope>
    <source>
        <strain evidence="2 3">DNF00058</strain>
    </source>
</reference>
<keyword evidence="3" id="KW-1185">Reference proteome</keyword>
<dbReference type="AlphaFoldDB" id="A0A096C1T0"/>
<dbReference type="OrthoDB" id="9872333at2"/>
<evidence type="ECO:0008006" key="4">
    <source>
        <dbReference type="Google" id="ProtNLM"/>
    </source>
</evidence>
<dbReference type="RefSeq" id="WP_019036942.1">
    <property type="nucleotide sequence ID" value="NZ_JRNU01000152.1"/>
</dbReference>
<evidence type="ECO:0000256" key="1">
    <source>
        <dbReference type="SAM" id="SignalP"/>
    </source>
</evidence>
<comment type="caution">
    <text evidence="2">The sequence shown here is derived from an EMBL/GenBank/DDBJ whole genome shotgun (WGS) entry which is preliminary data.</text>
</comment>
<dbReference type="PROSITE" id="PS51257">
    <property type="entry name" value="PROKAR_LIPOPROTEIN"/>
    <property type="match status" value="1"/>
</dbReference>
<gene>
    <name evidence="2" type="ORF">HMPREF9302_11165</name>
</gene>
<evidence type="ECO:0000313" key="2">
    <source>
        <dbReference type="EMBL" id="KGF48957.1"/>
    </source>
</evidence>
<evidence type="ECO:0000313" key="3">
    <source>
        <dbReference type="Proteomes" id="UP000029614"/>
    </source>
</evidence>
<feature type="signal peptide" evidence="1">
    <location>
        <begin position="1"/>
        <end position="21"/>
    </location>
</feature>
<organism evidence="2 3">
    <name type="scientific">Prevotella amnii DNF00058</name>
    <dbReference type="NCBI Taxonomy" id="1401066"/>
    <lineage>
        <taxon>Bacteria</taxon>
        <taxon>Pseudomonadati</taxon>
        <taxon>Bacteroidota</taxon>
        <taxon>Bacteroidia</taxon>
        <taxon>Bacteroidales</taxon>
        <taxon>Prevotellaceae</taxon>
        <taxon>Prevotella</taxon>
    </lineage>
</organism>
<dbReference type="Proteomes" id="UP000029614">
    <property type="component" value="Unassembled WGS sequence"/>
</dbReference>